<feature type="chain" id="PRO_5018381147" description="C-C motif chemokine" evidence="4">
    <location>
        <begin position="24"/>
        <end position="113"/>
    </location>
</feature>
<sequence length="113" mass="12491">MKMMKNPIVLVACALLFLSLAASQSSFSPHECCFKFISKALPKRNVMAYKNTDKLCPMQGVLFTMRSGSEICADPSMEWVKNIIEAREKRVAVHTKLNVSSLSDGSCLGSMLK</sequence>
<dbReference type="SMART" id="SM00199">
    <property type="entry name" value="SCY"/>
    <property type="match status" value="1"/>
</dbReference>
<dbReference type="Ensembl" id="ENSATET00000003105.2">
    <property type="protein sequence ID" value="ENSATEP00000003076.1"/>
    <property type="gene ID" value="ENSATEG00000002194.2"/>
</dbReference>
<evidence type="ECO:0000256" key="3">
    <source>
        <dbReference type="ARBA" id="ARBA00023157"/>
    </source>
</evidence>
<dbReference type="InterPro" id="IPR000827">
    <property type="entry name" value="Chemokine_CC_CS"/>
</dbReference>
<reference evidence="6" key="2">
    <citation type="submission" date="2025-08" db="UniProtKB">
        <authorList>
            <consortium name="Ensembl"/>
        </authorList>
    </citation>
    <scope>IDENTIFICATION</scope>
</reference>
<dbReference type="Pfam" id="PF00048">
    <property type="entry name" value="IL8"/>
    <property type="match status" value="1"/>
</dbReference>
<feature type="domain" description="Chemokine interleukin-8-like" evidence="5">
    <location>
        <begin position="29"/>
        <end position="87"/>
    </location>
</feature>
<dbReference type="STRING" id="64144.ENSATEP00000003076"/>
<dbReference type="CDD" id="cd00272">
    <property type="entry name" value="Chemokine_CC"/>
    <property type="match status" value="1"/>
</dbReference>
<evidence type="ECO:0000256" key="1">
    <source>
        <dbReference type="ARBA" id="ARBA00010868"/>
    </source>
</evidence>
<reference evidence="6" key="3">
    <citation type="submission" date="2025-09" db="UniProtKB">
        <authorList>
            <consortium name="Ensembl"/>
        </authorList>
    </citation>
    <scope>IDENTIFICATION</scope>
</reference>
<evidence type="ECO:0000313" key="7">
    <source>
        <dbReference type="Proteomes" id="UP000265040"/>
    </source>
</evidence>
<evidence type="ECO:0000256" key="4">
    <source>
        <dbReference type="RuleBase" id="RU361150"/>
    </source>
</evidence>
<dbReference type="PANTHER" id="PTHR12015">
    <property type="entry name" value="SMALL INDUCIBLE CYTOKINE A"/>
    <property type="match status" value="1"/>
</dbReference>
<dbReference type="AlphaFoldDB" id="A0A3Q1IF92"/>
<keyword evidence="4" id="KW-0964">Secreted</keyword>
<name>A0A3Q1IF92_ANATE</name>
<proteinExistence type="inferred from homology"/>
<dbReference type="SUPFAM" id="SSF54117">
    <property type="entry name" value="Interleukin 8-like chemokines"/>
    <property type="match status" value="1"/>
</dbReference>
<dbReference type="InterPro" id="IPR039809">
    <property type="entry name" value="Chemokine_b/g/d"/>
</dbReference>
<comment type="similarity">
    <text evidence="1 4">Belongs to the intercrine beta (chemokine CC) family.</text>
</comment>
<keyword evidence="7" id="KW-1185">Reference proteome</keyword>
<keyword evidence="2 4" id="KW-0202">Cytokine</keyword>
<dbReference type="Gene3D" id="2.40.50.40">
    <property type="match status" value="1"/>
</dbReference>
<dbReference type="Proteomes" id="UP000265040">
    <property type="component" value="Chromosome 24"/>
</dbReference>
<accession>A0A3Q1IF92</accession>
<keyword evidence="4" id="KW-0732">Signal</keyword>
<dbReference type="InParanoid" id="A0A3Q1IF92"/>
<dbReference type="InterPro" id="IPR036048">
    <property type="entry name" value="Interleukin_8-like_sf"/>
</dbReference>
<organism evidence="6 7">
    <name type="scientific">Anabas testudineus</name>
    <name type="common">Climbing perch</name>
    <name type="synonym">Anthias testudineus</name>
    <dbReference type="NCBI Taxonomy" id="64144"/>
    <lineage>
        <taxon>Eukaryota</taxon>
        <taxon>Metazoa</taxon>
        <taxon>Chordata</taxon>
        <taxon>Craniata</taxon>
        <taxon>Vertebrata</taxon>
        <taxon>Euteleostomi</taxon>
        <taxon>Actinopterygii</taxon>
        <taxon>Neopterygii</taxon>
        <taxon>Teleostei</taxon>
        <taxon>Neoteleostei</taxon>
        <taxon>Acanthomorphata</taxon>
        <taxon>Anabantaria</taxon>
        <taxon>Anabantiformes</taxon>
        <taxon>Anabantoidei</taxon>
        <taxon>Anabantidae</taxon>
        <taxon>Anabas</taxon>
    </lineage>
</organism>
<feature type="signal peptide" evidence="4">
    <location>
        <begin position="1"/>
        <end position="23"/>
    </location>
</feature>
<dbReference type="GO" id="GO:0005615">
    <property type="term" value="C:extracellular space"/>
    <property type="evidence" value="ECO:0007669"/>
    <property type="project" value="UniProtKB-KW"/>
</dbReference>
<dbReference type="InterPro" id="IPR001811">
    <property type="entry name" value="Chemokine_IL8-like_dom"/>
</dbReference>
<dbReference type="GeneTree" id="ENSGT00940000174695"/>
<evidence type="ECO:0000313" key="6">
    <source>
        <dbReference type="Ensembl" id="ENSATEP00000003076.1"/>
    </source>
</evidence>
<keyword evidence="4" id="KW-0145">Chemotaxis</keyword>
<reference evidence="6" key="1">
    <citation type="submission" date="2021-04" db="EMBL/GenBank/DDBJ databases">
        <authorList>
            <consortium name="Wellcome Sanger Institute Data Sharing"/>
        </authorList>
    </citation>
    <scope>NUCLEOTIDE SEQUENCE [LARGE SCALE GENOMIC DNA]</scope>
</reference>
<dbReference type="GO" id="GO:0008009">
    <property type="term" value="F:chemokine activity"/>
    <property type="evidence" value="ECO:0007669"/>
    <property type="project" value="InterPro"/>
</dbReference>
<keyword evidence="3" id="KW-1015">Disulfide bond</keyword>
<evidence type="ECO:0000256" key="2">
    <source>
        <dbReference type="ARBA" id="ARBA00022514"/>
    </source>
</evidence>
<dbReference type="PROSITE" id="PS00472">
    <property type="entry name" value="SMALL_CYTOKINES_CC"/>
    <property type="match status" value="1"/>
</dbReference>
<dbReference type="GO" id="GO:0006955">
    <property type="term" value="P:immune response"/>
    <property type="evidence" value="ECO:0007669"/>
    <property type="project" value="InterPro"/>
</dbReference>
<protein>
    <recommendedName>
        <fullName evidence="4">C-C motif chemokine</fullName>
    </recommendedName>
</protein>
<evidence type="ECO:0000259" key="5">
    <source>
        <dbReference type="SMART" id="SM00199"/>
    </source>
</evidence>
<comment type="subcellular location">
    <subcellularLocation>
        <location evidence="4">Secreted</location>
    </subcellularLocation>
</comment>
<dbReference type="OrthoDB" id="9447832at2759"/>